<dbReference type="EMBL" id="OX465080">
    <property type="protein sequence ID" value="CAI9280938.1"/>
    <property type="molecule type" value="Genomic_DNA"/>
</dbReference>
<sequence>MESSLGGFGRQFRDEHDDVDMNDETGGEVQQLAYTAILEQSYGLILREKSTMEVALKDGLEKFLNSVVLKEWMEKMNELFREVHEGANNKKVNEPEGYNELNMNDMVDGYGGNSSLVRGLVINEVNVEKDVNYNTHTNALTMSQFHRLSGVNDEMIKLLEETELQVHRRKQLTSGFSGDYVVERNLGEVVDNAAKDVDNDKREKCIPKKAKIFHSQYIKIIFKVGDKLTKDETEICNLVFASNRGDW</sequence>
<proteinExistence type="predicted"/>
<evidence type="ECO:0000313" key="3">
    <source>
        <dbReference type="Proteomes" id="UP001177003"/>
    </source>
</evidence>
<dbReference type="Proteomes" id="UP001177003">
    <property type="component" value="Chromosome 4"/>
</dbReference>
<accession>A0AA35YVT4</accession>
<evidence type="ECO:0000256" key="1">
    <source>
        <dbReference type="SAM" id="MobiDB-lite"/>
    </source>
</evidence>
<protein>
    <submittedName>
        <fullName evidence="2">Uncharacterized protein</fullName>
    </submittedName>
</protein>
<name>A0AA35YVT4_LACSI</name>
<feature type="region of interest" description="Disordered" evidence="1">
    <location>
        <begin position="1"/>
        <end position="23"/>
    </location>
</feature>
<keyword evidence="3" id="KW-1185">Reference proteome</keyword>
<reference evidence="2" key="1">
    <citation type="submission" date="2023-04" db="EMBL/GenBank/DDBJ databases">
        <authorList>
            <person name="Vijverberg K."/>
            <person name="Xiong W."/>
            <person name="Schranz E."/>
        </authorList>
    </citation>
    <scope>NUCLEOTIDE SEQUENCE</scope>
</reference>
<organism evidence="2 3">
    <name type="scientific">Lactuca saligna</name>
    <name type="common">Willowleaf lettuce</name>
    <dbReference type="NCBI Taxonomy" id="75948"/>
    <lineage>
        <taxon>Eukaryota</taxon>
        <taxon>Viridiplantae</taxon>
        <taxon>Streptophyta</taxon>
        <taxon>Embryophyta</taxon>
        <taxon>Tracheophyta</taxon>
        <taxon>Spermatophyta</taxon>
        <taxon>Magnoliopsida</taxon>
        <taxon>eudicotyledons</taxon>
        <taxon>Gunneridae</taxon>
        <taxon>Pentapetalae</taxon>
        <taxon>asterids</taxon>
        <taxon>campanulids</taxon>
        <taxon>Asterales</taxon>
        <taxon>Asteraceae</taxon>
        <taxon>Cichorioideae</taxon>
        <taxon>Cichorieae</taxon>
        <taxon>Lactucinae</taxon>
        <taxon>Lactuca</taxon>
    </lineage>
</organism>
<gene>
    <name evidence="2" type="ORF">LSALG_LOCUS20663</name>
</gene>
<evidence type="ECO:0000313" key="2">
    <source>
        <dbReference type="EMBL" id="CAI9280938.1"/>
    </source>
</evidence>
<dbReference type="AlphaFoldDB" id="A0AA35YVT4"/>